<dbReference type="InterPro" id="IPR045920">
    <property type="entry name" value="DUF6339"/>
</dbReference>
<name>A0A413L8K8_9FIRM</name>
<dbReference type="Pfam" id="PF19866">
    <property type="entry name" value="DUF6339"/>
    <property type="match status" value="1"/>
</dbReference>
<dbReference type="EMBL" id="BQNJ01000001">
    <property type="protein sequence ID" value="GKG98758.1"/>
    <property type="molecule type" value="Genomic_DNA"/>
</dbReference>
<proteinExistence type="predicted"/>
<dbReference type="GeneID" id="93147328"/>
<accession>A0A413L8K8</accession>
<evidence type="ECO:0000313" key="1">
    <source>
        <dbReference type="EMBL" id="GKG98758.1"/>
    </source>
</evidence>
<dbReference type="Proteomes" id="UP001055091">
    <property type="component" value="Unassembled WGS sequence"/>
</dbReference>
<dbReference type="RefSeq" id="WP_006772166.1">
    <property type="nucleotide sequence ID" value="NZ_BQNJ01000001.1"/>
</dbReference>
<gene>
    <name evidence="1" type="ORF">CE91St55_07400</name>
</gene>
<sequence length="326" mass="37628">MKLYFFKQKFLDILEQNISDNLDKYQESETWVDQYFIDMDKPNYFFDTGIEINDYQLILGGPETDFPNAKILYEALQGHINLVQASDLRLWAYMAHKQHWDYMHTRWGIDIPDDEDEAEGDDTKKTPADKAIDRIGTRYFFKASKGKAFVRQGIARLYWSVYLTYDENNENGNPYEYTEYFFSKQDIFTSITERSYARNKVLVLAALKELKKNSDLSRGEVRAFLAKLNQAGAITILDFLDKTQAEKLCESVMSEIKSIAVLEEGSRFRAINDISGKPFGPEMIIKNGQVIAAGKKILTKPKKLIGKKEGTKFNISGKEYVIKDIK</sequence>
<protein>
    <submittedName>
        <fullName evidence="1">Uncharacterized protein</fullName>
    </submittedName>
</protein>
<reference evidence="1" key="1">
    <citation type="submission" date="2022-01" db="EMBL/GenBank/DDBJ databases">
        <title>Novel bile acid biosynthetic pathways are enriched in the microbiome of centenarians.</title>
        <authorList>
            <person name="Sato Y."/>
            <person name="Atarashi K."/>
            <person name="Plichta R.D."/>
            <person name="Arai Y."/>
            <person name="Sasajima S."/>
            <person name="Kearney M.S."/>
            <person name="Suda W."/>
            <person name="Takeshita K."/>
            <person name="Sasaki T."/>
            <person name="Okamoto S."/>
            <person name="Skelly N.A."/>
            <person name="Okamura Y."/>
            <person name="Vlamakis H."/>
            <person name="Li Y."/>
            <person name="Tanoue T."/>
            <person name="Takei H."/>
            <person name="Nittono H."/>
            <person name="Narushima S."/>
            <person name="Irie J."/>
            <person name="Itoh H."/>
            <person name="Moriya K."/>
            <person name="Sugiura Y."/>
            <person name="Suematsu M."/>
            <person name="Moritoki N."/>
            <person name="Shibata S."/>
            <person name="Littman R.D."/>
            <person name="Fischbach A.M."/>
            <person name="Uwamino Y."/>
            <person name="Inoue T."/>
            <person name="Honda A."/>
            <person name="Hattori M."/>
            <person name="Murai T."/>
            <person name="Xavier J.R."/>
            <person name="Hirose N."/>
            <person name="Honda K."/>
        </authorList>
    </citation>
    <scope>NUCLEOTIDE SEQUENCE</scope>
    <source>
        <strain evidence="1">CE91-St55</strain>
    </source>
</reference>
<evidence type="ECO:0000313" key="2">
    <source>
        <dbReference type="Proteomes" id="UP001055091"/>
    </source>
</evidence>
<comment type="caution">
    <text evidence="1">The sequence shown here is derived from an EMBL/GenBank/DDBJ whole genome shotgun (WGS) entry which is preliminary data.</text>
</comment>
<organism evidence="1 2">
    <name type="scientific">Hungatella hathewayi</name>
    <dbReference type="NCBI Taxonomy" id="154046"/>
    <lineage>
        <taxon>Bacteria</taxon>
        <taxon>Bacillati</taxon>
        <taxon>Bacillota</taxon>
        <taxon>Clostridia</taxon>
        <taxon>Lachnospirales</taxon>
        <taxon>Lachnospiraceae</taxon>
        <taxon>Hungatella</taxon>
    </lineage>
</organism>
<dbReference type="AlphaFoldDB" id="A0A413L8K8"/>